<name>A0A9W5PKY8_BACCE</name>
<dbReference type="AlphaFoldDB" id="A0A9W5PKY8"/>
<proteinExistence type="inferred from homology"/>
<comment type="subcellular location">
    <subcellularLocation>
        <location evidence="1 6">Cell membrane</location>
        <topology evidence="1 6">Multi-pass membrane protein</topology>
    </subcellularLocation>
</comment>
<protein>
    <recommendedName>
        <fullName evidence="7">ABC3 transporter permease C-terminal domain-containing protein</fullName>
    </recommendedName>
</protein>
<dbReference type="Pfam" id="PF02687">
    <property type="entry name" value="FtsX"/>
    <property type="match status" value="1"/>
</dbReference>
<dbReference type="PANTHER" id="PTHR46795">
    <property type="entry name" value="ABC TRANSPORTER PERMEASE-RELATED-RELATED"/>
    <property type="match status" value="1"/>
</dbReference>
<dbReference type="PANTHER" id="PTHR46795:SF3">
    <property type="entry name" value="ABC TRANSPORTER PERMEASE"/>
    <property type="match status" value="1"/>
</dbReference>
<evidence type="ECO:0000256" key="6">
    <source>
        <dbReference type="PIRNR" id="PIRNR018968"/>
    </source>
</evidence>
<keyword evidence="6" id="KW-0813">Transport</keyword>
<dbReference type="InterPro" id="IPR003838">
    <property type="entry name" value="ABC3_permease_C"/>
</dbReference>
<dbReference type="PIRSF" id="PIRSF018968">
    <property type="entry name" value="ABC_permease_BceB"/>
    <property type="match status" value="1"/>
</dbReference>
<keyword evidence="3 6" id="KW-0812">Transmembrane</keyword>
<organism evidence="8 9">
    <name type="scientific">Bacillus cereus VD133</name>
    <dbReference type="NCBI Taxonomy" id="1053233"/>
    <lineage>
        <taxon>Bacteria</taxon>
        <taxon>Bacillati</taxon>
        <taxon>Bacillota</taxon>
        <taxon>Bacilli</taxon>
        <taxon>Bacillales</taxon>
        <taxon>Bacillaceae</taxon>
        <taxon>Bacillus</taxon>
        <taxon>Bacillus cereus group</taxon>
    </lineage>
</organism>
<accession>A0A9W5PKY8</accession>
<feature type="transmembrane region" description="Helical" evidence="6">
    <location>
        <begin position="610"/>
        <end position="631"/>
    </location>
</feature>
<evidence type="ECO:0000313" key="9">
    <source>
        <dbReference type="Proteomes" id="UP000014018"/>
    </source>
</evidence>
<dbReference type="Proteomes" id="UP000014018">
    <property type="component" value="Unassembled WGS sequence"/>
</dbReference>
<feature type="transmembrane region" description="Helical" evidence="6">
    <location>
        <begin position="105"/>
        <end position="127"/>
    </location>
</feature>
<feature type="transmembrane region" description="Helical" evidence="6">
    <location>
        <begin position="520"/>
        <end position="542"/>
    </location>
</feature>
<evidence type="ECO:0000256" key="2">
    <source>
        <dbReference type="ARBA" id="ARBA00022475"/>
    </source>
</evidence>
<dbReference type="GO" id="GO:0055085">
    <property type="term" value="P:transmembrane transport"/>
    <property type="evidence" value="ECO:0007669"/>
    <property type="project" value="UniProtKB-UniRule"/>
</dbReference>
<evidence type="ECO:0000256" key="5">
    <source>
        <dbReference type="ARBA" id="ARBA00023136"/>
    </source>
</evidence>
<keyword evidence="2 6" id="KW-1003">Cell membrane</keyword>
<feature type="transmembrane region" description="Helical" evidence="6">
    <location>
        <begin position="576"/>
        <end position="598"/>
    </location>
</feature>
<reference evidence="8 9" key="1">
    <citation type="submission" date="2012-12" db="EMBL/GenBank/DDBJ databases">
        <title>The Genome Sequence of Bacillus cereus VD133.</title>
        <authorList>
            <consortium name="The Broad Institute Genome Sequencing Platform"/>
            <consortium name="The Broad Institute Genome Sequencing Center for Infectious Disease"/>
            <person name="Feldgarden M."/>
            <person name="Van der Auwera G.A."/>
            <person name="Mahillon J."/>
            <person name="Duprez V."/>
            <person name="Timmery S."/>
            <person name="Mattelet C."/>
            <person name="Dierick K."/>
            <person name="Sun M."/>
            <person name="Yu Z."/>
            <person name="Zhu L."/>
            <person name="Hu X."/>
            <person name="Shank E.B."/>
            <person name="Swiecicka I."/>
            <person name="Hansen B.M."/>
            <person name="Andrup L."/>
            <person name="Walker B."/>
            <person name="Young S.K."/>
            <person name="Zeng Q."/>
            <person name="Gargeya S."/>
            <person name="Fitzgerald M."/>
            <person name="Haas B."/>
            <person name="Abouelleil A."/>
            <person name="Alvarado L."/>
            <person name="Arachchi H.M."/>
            <person name="Berlin A.M."/>
            <person name="Chapman S.B."/>
            <person name="Dewar J."/>
            <person name="Goldberg J."/>
            <person name="Griggs A."/>
            <person name="Gujja S."/>
            <person name="Hansen M."/>
            <person name="Howarth C."/>
            <person name="Imamovic A."/>
            <person name="Larimer J."/>
            <person name="McCowan C."/>
            <person name="Murphy C."/>
            <person name="Neiman D."/>
            <person name="Pearson M."/>
            <person name="Priest M."/>
            <person name="Roberts A."/>
            <person name="Saif S."/>
            <person name="Shea T."/>
            <person name="Sisk P."/>
            <person name="Sykes S."/>
            <person name="Wortman J."/>
            <person name="Nusbaum C."/>
            <person name="Birren B."/>
        </authorList>
    </citation>
    <scope>NUCLEOTIDE SEQUENCE [LARGE SCALE GENOMIC DNA]</scope>
    <source>
        <strain evidence="8 9">VD133</strain>
    </source>
</reference>
<keyword evidence="4 6" id="KW-1133">Transmembrane helix</keyword>
<dbReference type="InterPro" id="IPR027022">
    <property type="entry name" value="ABC_permease_BceB-typ"/>
</dbReference>
<feature type="transmembrane region" description="Helical" evidence="6">
    <location>
        <begin position="202"/>
        <end position="219"/>
    </location>
</feature>
<feature type="transmembrane region" description="Helical" evidence="6">
    <location>
        <begin position="18"/>
        <end position="38"/>
    </location>
</feature>
<dbReference type="RefSeq" id="WP_016111962.1">
    <property type="nucleotide sequence ID" value="NZ_KB976193.1"/>
</dbReference>
<sequence>MTLYQIALRNVTRNIKEYALYFVSMVCSMVMYFIFVTLQYSNQMEREAEISKFVSSSFQLSSVLLLLFVSIFIIYSNQFFIRKRKKEAGLYSLLGISKRQLGQMLFFENLLIGVIALIISILIGSLLSPIFLKGLIATINLDIPTTFTISVKSIIQTCVVFLLLTFYTSIRGYRFIYQLKLIELLHSEKIGEVVPSTSKSKAFWGIILIGSSYFFSVTIRNGVATFFSPLIVSFYILFATVFGTYLFFSFAMVFLLQKVKDGKNKYYNGVNLITVSQIFYRIQGHAKSLATISILSALTITAVGTTVSFYYNATITSKKERPYSYSYIVPEDKSTNENIQRIFVSNENTNPIINRITINLASIKGDFTGIPVTLPSNFHVLSQTEFNQISLMKDGLDKTKLSLKPNEAVILDPYYSNYKGGQVTFSSKQNSYTLSIVRGYSYKVTNLDKSCDLVVVIPDSIFTDVKSTADIQQLVNINVKNQKHSKKLTTQLQSIFIQSEQETFQDYYTNYKVNMTLTGILMFIGVFLGVIFLLATGSMIYFKQIAEAYQDQQTYVMLRKIGMTKKEIKKGIQKQIGIIFLVPLLFGVLHSLFALQGFSYLFEDFLPSGILIPVGISILMYCIIYTGYYYFTVHQYYKVVYKK</sequence>
<feature type="transmembrane region" description="Helical" evidence="6">
    <location>
        <begin position="231"/>
        <end position="256"/>
    </location>
</feature>
<comment type="caution">
    <text evidence="8">The sequence shown here is derived from an EMBL/GenBank/DDBJ whole genome shotgun (WGS) entry which is preliminary data.</text>
</comment>
<evidence type="ECO:0000313" key="8">
    <source>
        <dbReference type="EMBL" id="EOO26179.1"/>
    </source>
</evidence>
<feature type="domain" description="ABC3 transporter permease C-terminal" evidence="7">
    <location>
        <begin position="62"/>
        <end position="170"/>
    </location>
</feature>
<dbReference type="EMBL" id="AHFB01000126">
    <property type="protein sequence ID" value="EOO26179.1"/>
    <property type="molecule type" value="Genomic_DNA"/>
</dbReference>
<dbReference type="GO" id="GO:0005886">
    <property type="term" value="C:plasma membrane"/>
    <property type="evidence" value="ECO:0007669"/>
    <property type="project" value="UniProtKB-SubCell"/>
</dbReference>
<evidence type="ECO:0000256" key="1">
    <source>
        <dbReference type="ARBA" id="ARBA00004651"/>
    </source>
</evidence>
<evidence type="ECO:0000256" key="3">
    <source>
        <dbReference type="ARBA" id="ARBA00022692"/>
    </source>
</evidence>
<gene>
    <name evidence="8" type="ORF">IIU_06021</name>
</gene>
<feature type="transmembrane region" description="Helical" evidence="6">
    <location>
        <begin position="58"/>
        <end position="76"/>
    </location>
</feature>
<dbReference type="InterPro" id="IPR052536">
    <property type="entry name" value="ABC-4_Integral_Memb_Prot"/>
</dbReference>
<evidence type="ECO:0000256" key="4">
    <source>
        <dbReference type="ARBA" id="ARBA00022989"/>
    </source>
</evidence>
<evidence type="ECO:0000259" key="7">
    <source>
        <dbReference type="Pfam" id="PF02687"/>
    </source>
</evidence>
<feature type="transmembrane region" description="Helical" evidence="6">
    <location>
        <begin position="289"/>
        <end position="311"/>
    </location>
</feature>
<keyword evidence="5 6" id="KW-0472">Membrane</keyword>
<comment type="similarity">
    <text evidence="6">Belongs to the ABC-4 integral membrane protein family.</text>
</comment>
<feature type="transmembrane region" description="Helical" evidence="6">
    <location>
        <begin position="147"/>
        <end position="170"/>
    </location>
</feature>